<proteinExistence type="predicted"/>
<keyword evidence="2" id="KW-1185">Reference proteome</keyword>
<protein>
    <submittedName>
        <fullName evidence="1">Uncharacterized protein</fullName>
    </submittedName>
</protein>
<evidence type="ECO:0000313" key="2">
    <source>
        <dbReference type="Proteomes" id="UP001163719"/>
    </source>
</evidence>
<dbReference type="Proteomes" id="UP001163719">
    <property type="component" value="Unassembled WGS sequence"/>
</dbReference>
<name>A0ABT3HQV4_9FLAO</name>
<reference evidence="1" key="1">
    <citation type="submission" date="2022-10" db="EMBL/GenBank/DDBJ databases">
        <title>Chryseobacterium babae sp. nov. isolated from the gut of the beetle Oryctes rhinoceros, and Chryseobacterium kimseyorum sp. nov., isolated from a stick insect rearing cage.</title>
        <authorList>
            <person name="Shelomi M."/>
            <person name="Han C.-J."/>
            <person name="Chen W.-M."/>
            <person name="Chen H.-K."/>
            <person name="Liaw S.-J."/>
            <person name="Muhle E."/>
            <person name="Clermont D."/>
        </authorList>
    </citation>
    <scope>NUCLEOTIDE SEQUENCE</scope>
    <source>
        <strain evidence="1">WLa1L2M3</strain>
    </source>
</reference>
<dbReference type="EMBL" id="JAPDHV010000006">
    <property type="protein sequence ID" value="MCW3162176.1"/>
    <property type="molecule type" value="Genomic_DNA"/>
</dbReference>
<dbReference type="RefSeq" id="WP_264744098.1">
    <property type="nucleotide sequence ID" value="NZ_JAPDHV010000006.1"/>
</dbReference>
<comment type="caution">
    <text evidence="1">The sequence shown here is derived from an EMBL/GenBank/DDBJ whole genome shotgun (WGS) entry which is preliminary data.</text>
</comment>
<evidence type="ECO:0000313" key="1">
    <source>
        <dbReference type="EMBL" id="MCW3162176.1"/>
    </source>
</evidence>
<gene>
    <name evidence="1" type="ORF">OH806_12965</name>
</gene>
<sequence>MLFNLNKFYRNENNKSILKNKYLIHYSFSPGLYDKLCSVDLLIDNQLNYKLFLFFHEKNMIDFKKSGKSARIFLYQNAKVPFKIRNEISSIFQEELVLKKNYYNDINVFGIMDRNQKYLILNHKSGYFSINLTLNTLNKDLFETKDEIKLLKLTDKIEKWTNKLRDNLMKDYGY</sequence>
<organism evidence="1 2">
    <name type="scientific">Chryseobacterium oryctis</name>
    <dbReference type="NCBI Taxonomy" id="2952618"/>
    <lineage>
        <taxon>Bacteria</taxon>
        <taxon>Pseudomonadati</taxon>
        <taxon>Bacteroidota</taxon>
        <taxon>Flavobacteriia</taxon>
        <taxon>Flavobacteriales</taxon>
        <taxon>Weeksellaceae</taxon>
        <taxon>Chryseobacterium group</taxon>
        <taxon>Chryseobacterium</taxon>
    </lineage>
</organism>
<accession>A0ABT3HQV4</accession>